<dbReference type="PANTHER" id="PTHR30419:SF8">
    <property type="entry name" value="NITROGEN ASSIMILATION TRANSCRIPTIONAL ACTIVATOR-RELATED"/>
    <property type="match status" value="1"/>
</dbReference>
<dbReference type="PANTHER" id="PTHR30419">
    <property type="entry name" value="HTH-TYPE TRANSCRIPTIONAL REGULATOR YBHD"/>
    <property type="match status" value="1"/>
</dbReference>
<proteinExistence type="inferred from homology"/>
<feature type="domain" description="HTH lysR-type" evidence="5">
    <location>
        <begin position="1"/>
        <end position="58"/>
    </location>
</feature>
<sequence>MNIKDLDYFHQLTLQKNFSQVAEYFGVTQPTITLAIQRLEAEFATKLVQRDRVHNQLLITDTGRQLAVHATSILRELQITHQEIDRLTQQRTILGLPPIIENFYFPKVAARLQALGELENLQTIAGGSVHLRHALRDGQCDIALLGSIEPLSYQQLAVNEFDHRPFSIFVSRQHPLANRKRLYFSELRHERFILFNSSFVHNTAFNKLTRRNHFRPDVVYRANDTHIIMNLVAENVGITFLTTIVDQHRDDVVRLELMDDEQPQFITSIAYRTNHVLTAAQRQVLTVLRQTLGSA</sequence>
<dbReference type="RefSeq" id="WP_056943623.1">
    <property type="nucleotide sequence ID" value="NZ_AZDT01000008.1"/>
</dbReference>
<dbReference type="InterPro" id="IPR036388">
    <property type="entry name" value="WH-like_DNA-bd_sf"/>
</dbReference>
<dbReference type="PROSITE" id="PS50931">
    <property type="entry name" value="HTH_LYSR"/>
    <property type="match status" value="1"/>
</dbReference>
<dbReference type="InterPro" id="IPR005119">
    <property type="entry name" value="LysR_subst-bd"/>
</dbReference>
<dbReference type="PATRIC" id="fig|1423773.3.peg.210"/>
<evidence type="ECO:0000256" key="3">
    <source>
        <dbReference type="ARBA" id="ARBA00023125"/>
    </source>
</evidence>
<dbReference type="GO" id="GO:0005829">
    <property type="term" value="C:cytosol"/>
    <property type="evidence" value="ECO:0007669"/>
    <property type="project" value="TreeGrafter"/>
</dbReference>
<reference evidence="6 7" key="1">
    <citation type="journal article" date="2015" name="Genome Announc.">
        <title>Expanding the biotechnology potential of lactobacilli through comparative genomics of 213 strains and associated genera.</title>
        <authorList>
            <person name="Sun Z."/>
            <person name="Harris H.M."/>
            <person name="McCann A."/>
            <person name="Guo C."/>
            <person name="Argimon S."/>
            <person name="Zhang W."/>
            <person name="Yang X."/>
            <person name="Jeffery I.B."/>
            <person name="Cooney J.C."/>
            <person name="Kagawa T.F."/>
            <person name="Liu W."/>
            <person name="Song Y."/>
            <person name="Salvetti E."/>
            <person name="Wrobel A."/>
            <person name="Rasinkangas P."/>
            <person name="Parkhill J."/>
            <person name="Rea M.C."/>
            <person name="O'Sullivan O."/>
            <person name="Ritari J."/>
            <person name="Douillard F.P."/>
            <person name="Paul Ross R."/>
            <person name="Yang R."/>
            <person name="Briner A.E."/>
            <person name="Felis G.E."/>
            <person name="de Vos W.M."/>
            <person name="Barrangou R."/>
            <person name="Klaenhammer T.R."/>
            <person name="Caufield P.W."/>
            <person name="Cui Y."/>
            <person name="Zhang H."/>
            <person name="O'Toole P.W."/>
        </authorList>
    </citation>
    <scope>NUCLEOTIDE SEQUENCE [LARGE SCALE GENOMIC DNA]</scope>
    <source>
        <strain evidence="6 7">DSM 19117</strain>
    </source>
</reference>
<evidence type="ECO:0000256" key="4">
    <source>
        <dbReference type="ARBA" id="ARBA00023163"/>
    </source>
</evidence>
<evidence type="ECO:0000313" key="7">
    <source>
        <dbReference type="Proteomes" id="UP000051162"/>
    </source>
</evidence>
<dbReference type="STRING" id="1423773.FD30_GL000208"/>
<dbReference type="EMBL" id="AZDT01000008">
    <property type="protein sequence ID" value="KRK77290.1"/>
    <property type="molecule type" value="Genomic_DNA"/>
</dbReference>
<dbReference type="OrthoDB" id="9803735at2"/>
<dbReference type="GeneID" id="84782227"/>
<dbReference type="Pfam" id="PF00126">
    <property type="entry name" value="HTH_1"/>
    <property type="match status" value="1"/>
</dbReference>
<gene>
    <name evidence="6" type="ORF">FD30_GL000208</name>
</gene>
<dbReference type="InterPro" id="IPR000847">
    <property type="entry name" value="LysR_HTH_N"/>
</dbReference>
<dbReference type="Gene3D" id="3.40.190.290">
    <property type="match status" value="1"/>
</dbReference>
<evidence type="ECO:0000256" key="1">
    <source>
        <dbReference type="ARBA" id="ARBA00009437"/>
    </source>
</evidence>
<dbReference type="SUPFAM" id="SSF46785">
    <property type="entry name" value="Winged helix' DNA-binding domain"/>
    <property type="match status" value="1"/>
</dbReference>
<name>A0A0R1KBY4_9LACO</name>
<accession>A0A0R1KBY4</accession>
<keyword evidence="3" id="KW-0238">DNA-binding</keyword>
<keyword evidence="2" id="KW-0805">Transcription regulation</keyword>
<keyword evidence="7" id="KW-1185">Reference proteome</keyword>
<dbReference type="Gene3D" id="1.10.10.10">
    <property type="entry name" value="Winged helix-like DNA-binding domain superfamily/Winged helix DNA-binding domain"/>
    <property type="match status" value="1"/>
</dbReference>
<dbReference type="InterPro" id="IPR050950">
    <property type="entry name" value="HTH-type_LysR_regulators"/>
</dbReference>
<dbReference type="Pfam" id="PF03466">
    <property type="entry name" value="LysR_substrate"/>
    <property type="match status" value="1"/>
</dbReference>
<comment type="caution">
    <text evidence="6">The sequence shown here is derived from an EMBL/GenBank/DDBJ whole genome shotgun (WGS) entry which is preliminary data.</text>
</comment>
<protein>
    <submittedName>
        <fullName evidence="6">Malolactic fermentation system transcription activator</fullName>
    </submittedName>
</protein>
<dbReference type="GO" id="GO:0003677">
    <property type="term" value="F:DNA binding"/>
    <property type="evidence" value="ECO:0007669"/>
    <property type="project" value="UniProtKB-KW"/>
</dbReference>
<organism evidence="6 7">
    <name type="scientific">Levilactobacillus namurensis DSM 19117</name>
    <dbReference type="NCBI Taxonomy" id="1423773"/>
    <lineage>
        <taxon>Bacteria</taxon>
        <taxon>Bacillati</taxon>
        <taxon>Bacillota</taxon>
        <taxon>Bacilli</taxon>
        <taxon>Lactobacillales</taxon>
        <taxon>Lactobacillaceae</taxon>
        <taxon>Levilactobacillus</taxon>
    </lineage>
</organism>
<dbReference type="GO" id="GO:0003700">
    <property type="term" value="F:DNA-binding transcription factor activity"/>
    <property type="evidence" value="ECO:0007669"/>
    <property type="project" value="InterPro"/>
</dbReference>
<dbReference type="SUPFAM" id="SSF53850">
    <property type="entry name" value="Periplasmic binding protein-like II"/>
    <property type="match status" value="1"/>
</dbReference>
<dbReference type="Proteomes" id="UP000051162">
    <property type="component" value="Unassembled WGS sequence"/>
</dbReference>
<evidence type="ECO:0000313" key="6">
    <source>
        <dbReference type="EMBL" id="KRK77290.1"/>
    </source>
</evidence>
<evidence type="ECO:0000256" key="2">
    <source>
        <dbReference type="ARBA" id="ARBA00023015"/>
    </source>
</evidence>
<dbReference type="AlphaFoldDB" id="A0A0R1KBY4"/>
<keyword evidence="4" id="KW-0804">Transcription</keyword>
<evidence type="ECO:0000259" key="5">
    <source>
        <dbReference type="PROSITE" id="PS50931"/>
    </source>
</evidence>
<dbReference type="InterPro" id="IPR036390">
    <property type="entry name" value="WH_DNA-bd_sf"/>
</dbReference>
<comment type="similarity">
    <text evidence="1">Belongs to the LysR transcriptional regulatory family.</text>
</comment>